<feature type="region of interest" description="Disordered" evidence="1">
    <location>
        <begin position="232"/>
        <end position="264"/>
    </location>
</feature>
<dbReference type="OrthoDB" id="2564465at2759"/>
<evidence type="ECO:0000313" key="2">
    <source>
        <dbReference type="EMBL" id="KIM88391.1"/>
    </source>
</evidence>
<dbReference type="EMBL" id="KN832977">
    <property type="protein sequence ID" value="KIM88391.1"/>
    <property type="molecule type" value="Genomic_DNA"/>
</dbReference>
<feature type="compositionally biased region" description="Low complexity" evidence="1">
    <location>
        <begin position="149"/>
        <end position="160"/>
    </location>
</feature>
<accession>A0A0C3GCM2</accession>
<sequence length="308" mass="33226">MSQIAELQEISGCVVAYGWQNIHDNIFPNSTSVASIVVAFPTVLPGQFDAESIVSDEPSASQSKKSRKKKGKGKDKQKTAGASSAESSTPVPQSQPKQKHSSEPLTSKSTTFKSAPLIDTTTDGSWTRVESCNRKAKQAAGGQFQPPLSVITETETGESSVTERTDEDKDVRSSNEKRRTLAEKLLLKPRKTAVDEYVLYVLSTPIMSYSAGWYSMLETPDYPAIYPDVGVDREAAGGNENDGDSEGDDNDGPTMVGMVYDRPDPKFPAMGMDRSLSIQTMADGPITLSTLSSHTENVTNSRLDGLGD</sequence>
<evidence type="ECO:0000256" key="1">
    <source>
        <dbReference type="SAM" id="MobiDB-lite"/>
    </source>
</evidence>
<feature type="region of interest" description="Disordered" evidence="1">
    <location>
        <begin position="289"/>
        <end position="308"/>
    </location>
</feature>
<feature type="compositionally biased region" description="Basic residues" evidence="1">
    <location>
        <begin position="64"/>
        <end position="75"/>
    </location>
</feature>
<dbReference type="Proteomes" id="UP000054166">
    <property type="component" value="Unassembled WGS sequence"/>
</dbReference>
<feature type="region of interest" description="Disordered" evidence="1">
    <location>
        <begin position="137"/>
        <end position="177"/>
    </location>
</feature>
<keyword evidence="3" id="KW-1185">Reference proteome</keyword>
<feature type="compositionally biased region" description="Acidic residues" evidence="1">
    <location>
        <begin position="241"/>
        <end position="251"/>
    </location>
</feature>
<proteinExistence type="predicted"/>
<dbReference type="InParanoid" id="A0A0C3GCM2"/>
<reference evidence="3" key="2">
    <citation type="submission" date="2015-01" db="EMBL/GenBank/DDBJ databases">
        <title>Evolutionary Origins and Diversification of the Mycorrhizal Mutualists.</title>
        <authorList>
            <consortium name="DOE Joint Genome Institute"/>
            <consortium name="Mycorrhizal Genomics Consortium"/>
            <person name="Kohler A."/>
            <person name="Kuo A."/>
            <person name="Nagy L.G."/>
            <person name="Floudas D."/>
            <person name="Copeland A."/>
            <person name="Barry K.W."/>
            <person name="Cichocki N."/>
            <person name="Veneault-Fourrey C."/>
            <person name="LaButti K."/>
            <person name="Lindquist E.A."/>
            <person name="Lipzen A."/>
            <person name="Lundell T."/>
            <person name="Morin E."/>
            <person name="Murat C."/>
            <person name="Riley R."/>
            <person name="Ohm R."/>
            <person name="Sun H."/>
            <person name="Tunlid A."/>
            <person name="Henrissat B."/>
            <person name="Grigoriev I.V."/>
            <person name="Hibbett D.S."/>
            <person name="Martin F."/>
        </authorList>
    </citation>
    <scope>NUCLEOTIDE SEQUENCE [LARGE SCALE GENOMIC DNA]</scope>
    <source>
        <strain evidence="3">F 1598</strain>
    </source>
</reference>
<feature type="region of interest" description="Disordered" evidence="1">
    <location>
        <begin position="52"/>
        <end position="120"/>
    </location>
</feature>
<protein>
    <submittedName>
        <fullName evidence="2">Uncharacterized protein</fullName>
    </submittedName>
</protein>
<feature type="compositionally biased region" description="Basic and acidic residues" evidence="1">
    <location>
        <begin position="161"/>
        <end position="177"/>
    </location>
</feature>
<feature type="compositionally biased region" description="Polar residues" evidence="1">
    <location>
        <begin position="289"/>
        <end position="302"/>
    </location>
</feature>
<organism evidence="2 3">
    <name type="scientific">Piloderma croceum (strain F 1598)</name>
    <dbReference type="NCBI Taxonomy" id="765440"/>
    <lineage>
        <taxon>Eukaryota</taxon>
        <taxon>Fungi</taxon>
        <taxon>Dikarya</taxon>
        <taxon>Basidiomycota</taxon>
        <taxon>Agaricomycotina</taxon>
        <taxon>Agaricomycetes</taxon>
        <taxon>Agaricomycetidae</taxon>
        <taxon>Atheliales</taxon>
        <taxon>Atheliaceae</taxon>
        <taxon>Piloderma</taxon>
    </lineage>
</organism>
<feature type="compositionally biased region" description="Polar residues" evidence="1">
    <location>
        <begin position="80"/>
        <end position="96"/>
    </location>
</feature>
<evidence type="ECO:0000313" key="3">
    <source>
        <dbReference type="Proteomes" id="UP000054166"/>
    </source>
</evidence>
<name>A0A0C3GCM2_PILCF</name>
<gene>
    <name evidence="2" type="ORF">PILCRDRAFT_3389</name>
</gene>
<feature type="compositionally biased region" description="Polar residues" evidence="1">
    <location>
        <begin position="103"/>
        <end position="120"/>
    </location>
</feature>
<reference evidence="2 3" key="1">
    <citation type="submission" date="2014-04" db="EMBL/GenBank/DDBJ databases">
        <authorList>
            <consortium name="DOE Joint Genome Institute"/>
            <person name="Kuo A."/>
            <person name="Tarkka M."/>
            <person name="Buscot F."/>
            <person name="Kohler A."/>
            <person name="Nagy L.G."/>
            <person name="Floudas D."/>
            <person name="Copeland A."/>
            <person name="Barry K.W."/>
            <person name="Cichocki N."/>
            <person name="Veneault-Fourrey C."/>
            <person name="LaButti K."/>
            <person name="Lindquist E.A."/>
            <person name="Lipzen A."/>
            <person name="Lundell T."/>
            <person name="Morin E."/>
            <person name="Murat C."/>
            <person name="Sun H."/>
            <person name="Tunlid A."/>
            <person name="Henrissat B."/>
            <person name="Grigoriev I.V."/>
            <person name="Hibbett D.S."/>
            <person name="Martin F."/>
            <person name="Nordberg H.P."/>
            <person name="Cantor M.N."/>
            <person name="Hua S.X."/>
        </authorList>
    </citation>
    <scope>NUCLEOTIDE SEQUENCE [LARGE SCALE GENOMIC DNA]</scope>
    <source>
        <strain evidence="2 3">F 1598</strain>
    </source>
</reference>
<dbReference type="STRING" id="765440.A0A0C3GCM2"/>
<dbReference type="HOGENOM" id="CLU_903483_0_0_1"/>
<dbReference type="AlphaFoldDB" id="A0A0C3GCM2"/>